<dbReference type="Pfam" id="PF06348">
    <property type="entry name" value="DUF1059"/>
    <property type="match status" value="1"/>
</dbReference>
<dbReference type="STRING" id="1802115.A2756_00655"/>
<name>A0A1G2G5J1_9BACT</name>
<protein>
    <recommendedName>
        <fullName evidence="3">DUF1059 domain-containing protein</fullName>
    </recommendedName>
</protein>
<proteinExistence type="predicted"/>
<comment type="caution">
    <text evidence="1">The sequence shown here is derived from an EMBL/GenBank/DDBJ whole genome shotgun (WGS) entry which is preliminary data.</text>
</comment>
<dbReference type="AlphaFoldDB" id="A0A1G2G5J1"/>
<sequence>MVGLSGVNTYMHMMKLSCKDLKPDVDCAFEATGETATDAAKTMLAHARADHAEDVKDGSDEDLIKMFESKAHE</sequence>
<organism evidence="1 2">
    <name type="scientific">Candidatus Ryanbacteria bacterium RIFCSPHIGHO2_01_FULL_48_27</name>
    <dbReference type="NCBI Taxonomy" id="1802115"/>
    <lineage>
        <taxon>Bacteria</taxon>
        <taxon>Candidatus Ryaniibacteriota</taxon>
    </lineage>
</organism>
<dbReference type="Proteomes" id="UP000177785">
    <property type="component" value="Unassembled WGS sequence"/>
</dbReference>
<reference evidence="1 2" key="1">
    <citation type="journal article" date="2016" name="Nat. Commun.">
        <title>Thousands of microbial genomes shed light on interconnected biogeochemical processes in an aquifer system.</title>
        <authorList>
            <person name="Anantharaman K."/>
            <person name="Brown C.T."/>
            <person name="Hug L.A."/>
            <person name="Sharon I."/>
            <person name="Castelle C.J."/>
            <person name="Probst A.J."/>
            <person name="Thomas B.C."/>
            <person name="Singh A."/>
            <person name="Wilkins M.J."/>
            <person name="Karaoz U."/>
            <person name="Brodie E.L."/>
            <person name="Williams K.H."/>
            <person name="Hubbard S.S."/>
            <person name="Banfield J.F."/>
        </authorList>
    </citation>
    <scope>NUCLEOTIDE SEQUENCE [LARGE SCALE GENOMIC DNA]</scope>
</reference>
<evidence type="ECO:0000313" key="2">
    <source>
        <dbReference type="Proteomes" id="UP000177785"/>
    </source>
</evidence>
<gene>
    <name evidence="1" type="ORF">A2756_00655</name>
</gene>
<dbReference type="InterPro" id="IPR009409">
    <property type="entry name" value="DUF1059"/>
</dbReference>
<accession>A0A1G2G5J1</accession>
<evidence type="ECO:0008006" key="3">
    <source>
        <dbReference type="Google" id="ProtNLM"/>
    </source>
</evidence>
<evidence type="ECO:0000313" key="1">
    <source>
        <dbReference type="EMBL" id="OGZ45514.1"/>
    </source>
</evidence>
<dbReference type="EMBL" id="MHNL01000006">
    <property type="protein sequence ID" value="OGZ45514.1"/>
    <property type="molecule type" value="Genomic_DNA"/>
</dbReference>